<feature type="domain" description="GP-PDE" evidence="1">
    <location>
        <begin position="5"/>
        <end position="255"/>
    </location>
</feature>
<dbReference type="GO" id="GO:0006629">
    <property type="term" value="P:lipid metabolic process"/>
    <property type="evidence" value="ECO:0007669"/>
    <property type="project" value="InterPro"/>
</dbReference>
<dbReference type="AlphaFoldDB" id="A0A8J3IBZ3"/>
<dbReference type="PROSITE" id="PS51704">
    <property type="entry name" value="GP_PDE"/>
    <property type="match status" value="1"/>
</dbReference>
<protein>
    <submittedName>
        <fullName evidence="2">Glycerophosphoryl diester phosphodiesterase</fullName>
    </submittedName>
</protein>
<dbReference type="EMBL" id="BNJK01000001">
    <property type="protein sequence ID" value="GHO91496.1"/>
    <property type="molecule type" value="Genomic_DNA"/>
</dbReference>
<evidence type="ECO:0000259" key="1">
    <source>
        <dbReference type="PROSITE" id="PS51704"/>
    </source>
</evidence>
<organism evidence="2 3">
    <name type="scientific">Reticulibacter mediterranei</name>
    <dbReference type="NCBI Taxonomy" id="2778369"/>
    <lineage>
        <taxon>Bacteria</taxon>
        <taxon>Bacillati</taxon>
        <taxon>Chloroflexota</taxon>
        <taxon>Ktedonobacteria</taxon>
        <taxon>Ktedonobacterales</taxon>
        <taxon>Reticulibacteraceae</taxon>
        <taxon>Reticulibacter</taxon>
    </lineage>
</organism>
<dbReference type="Pfam" id="PF03009">
    <property type="entry name" value="GDPD"/>
    <property type="match status" value="1"/>
</dbReference>
<accession>A0A8J3IBZ3</accession>
<name>A0A8J3IBZ3_9CHLR</name>
<reference evidence="2" key="1">
    <citation type="submission" date="2020-10" db="EMBL/GenBank/DDBJ databases">
        <title>Taxonomic study of unclassified bacteria belonging to the class Ktedonobacteria.</title>
        <authorList>
            <person name="Yabe S."/>
            <person name="Wang C.M."/>
            <person name="Zheng Y."/>
            <person name="Sakai Y."/>
            <person name="Cavaletti L."/>
            <person name="Monciardini P."/>
            <person name="Donadio S."/>
        </authorList>
    </citation>
    <scope>NUCLEOTIDE SEQUENCE</scope>
    <source>
        <strain evidence="2">ID150040</strain>
    </source>
</reference>
<dbReference type="SUPFAM" id="SSF51695">
    <property type="entry name" value="PLC-like phosphodiesterases"/>
    <property type="match status" value="1"/>
</dbReference>
<dbReference type="PANTHER" id="PTHR46211:SF14">
    <property type="entry name" value="GLYCEROPHOSPHODIESTER PHOSPHODIESTERASE"/>
    <property type="match status" value="1"/>
</dbReference>
<gene>
    <name evidence="2" type="primary">glpQ</name>
    <name evidence="2" type="ORF">KSF_015440</name>
</gene>
<evidence type="ECO:0000313" key="2">
    <source>
        <dbReference type="EMBL" id="GHO91496.1"/>
    </source>
</evidence>
<dbReference type="GO" id="GO:0008081">
    <property type="term" value="F:phosphoric diester hydrolase activity"/>
    <property type="evidence" value="ECO:0007669"/>
    <property type="project" value="InterPro"/>
</dbReference>
<dbReference type="RefSeq" id="WP_220202391.1">
    <property type="nucleotide sequence ID" value="NZ_BNJK01000001.1"/>
</dbReference>
<comment type="caution">
    <text evidence="2">The sequence shown here is derived from an EMBL/GenBank/DDBJ whole genome shotgun (WGS) entry which is preliminary data.</text>
</comment>
<dbReference type="Proteomes" id="UP000597444">
    <property type="component" value="Unassembled WGS sequence"/>
</dbReference>
<dbReference type="PANTHER" id="PTHR46211">
    <property type="entry name" value="GLYCEROPHOSPHORYL DIESTER PHOSPHODIESTERASE"/>
    <property type="match status" value="1"/>
</dbReference>
<keyword evidence="3" id="KW-1185">Reference proteome</keyword>
<proteinExistence type="predicted"/>
<sequence>MTTSFLRVAHRGGARLAPENTLAAFRNALTLPVDAIEMDVHMSRDGSPVVIHDNTLERVTNGEGNILDLDLASLRSLNAAAHFPGGWPAAEQIPILREVLDLSQKRVQVLIEIKTSRRDGTEGRYPNIAEAVVNELRATGMLELAIIISFDWQVLPLVKSLEPTLTTGALVSDSLWNPQEEHALDTLTEQIKPLGCEWISLDHKLFTPDMPALLHEQGFQLGLWTVNTLEQLQYFAAAGVNSLTTDRPDFFSRVWVD</sequence>
<dbReference type="InterPro" id="IPR017946">
    <property type="entry name" value="PLC-like_Pdiesterase_TIM-brl"/>
</dbReference>
<evidence type="ECO:0000313" key="3">
    <source>
        <dbReference type="Proteomes" id="UP000597444"/>
    </source>
</evidence>
<dbReference type="Gene3D" id="3.20.20.190">
    <property type="entry name" value="Phosphatidylinositol (PI) phosphodiesterase"/>
    <property type="match status" value="1"/>
</dbReference>
<dbReference type="InterPro" id="IPR030395">
    <property type="entry name" value="GP_PDE_dom"/>
</dbReference>
<dbReference type="PROSITE" id="PS50007">
    <property type="entry name" value="PIPLC_X_DOMAIN"/>
    <property type="match status" value="1"/>
</dbReference>